<sequence>MGAMVPPLQWSPEDDVLLKSTVEAGASLESLAKGAVQFSRRYTVKELQDRWLSLLYDPVTVMEASPHMFEIERSGVTNQSKLTKPETAKETTLCPVKRKSKSIRQCYYAMRKRICSEPFDIMGINNLLSDPNFGDGPSTDCHTNIPILNDLGIEGQDFEFGPLVTDDQSFPYEDNNNLSLTGDQPKEYPLCNLFEPEGLENGPGPFRNFACSSSTMPQVPMWDTSEDISVPIQMAEQEEQQARDAFINPEAHNNPNETEDYLAEISSTLFDDLIFVDNNGKETIDNVYYDGFSSLLLDSPSQADVVEDANLVTDEHNKAADPQVKCFGPEYRNGVICCTLNTEDPEIPSNEDVFLPFRFPSPSDTPREPHWRLEDSSYLGPSAQKVNGGPSAIRKKQKDSGSSQPSDSKGSKCPARDQVVKFELPKSNVQQAVLKNGPSRCISLSSANVTANRYIGSGVKRGSTEMVDRGKNLDYEPLDVCADNNNGGHGLEVTEGPEKNNMKADISNAEVSCRKTIEIQTMIDKSQLSDMEEWSENDVPYFSDVEAMILDMDLSPDESYTNPEVLRYQHDESKRTIIRLEQAADACIQRAVSSRGAFAVLYGRRSKHFIRKTEVILGRETNQSTVDIDLGREKNGGKVTRKQATIKMDMHGIFQMINNGKTSIHVNGKDVAPGYRSSLNHGCLIEIRGLAFIFEINRTRVNQYMNSIAEATNTWEHKSSNGI</sequence>
<protein>
    <recommendedName>
        <fullName evidence="2">FHA domain-containing protein</fullName>
    </recommendedName>
</protein>
<keyword evidence="4" id="KW-1185">Reference proteome</keyword>
<dbReference type="SUPFAM" id="SSF49879">
    <property type="entry name" value="SMAD/FHA domain"/>
    <property type="match status" value="1"/>
</dbReference>
<accession>A0ABD3D9V8</accession>
<evidence type="ECO:0000313" key="4">
    <source>
        <dbReference type="Proteomes" id="UP001632038"/>
    </source>
</evidence>
<dbReference type="PROSITE" id="PS50006">
    <property type="entry name" value="FHA_DOMAIN"/>
    <property type="match status" value="1"/>
</dbReference>
<dbReference type="PANTHER" id="PTHR13233">
    <property type="entry name" value="MICROSPHERULE PROTEIN 1"/>
    <property type="match status" value="1"/>
</dbReference>
<proteinExistence type="predicted"/>
<feature type="compositionally biased region" description="Low complexity" evidence="1">
    <location>
        <begin position="400"/>
        <end position="412"/>
    </location>
</feature>
<dbReference type="Proteomes" id="UP001632038">
    <property type="component" value="Unassembled WGS sequence"/>
</dbReference>
<comment type="caution">
    <text evidence="3">The sequence shown here is derived from an EMBL/GenBank/DDBJ whole genome shotgun (WGS) entry which is preliminary data.</text>
</comment>
<name>A0ABD3D9V8_9LAMI</name>
<evidence type="ECO:0000313" key="3">
    <source>
        <dbReference type="EMBL" id="KAL3639111.1"/>
    </source>
</evidence>
<feature type="compositionally biased region" description="Basic and acidic residues" evidence="1">
    <location>
        <begin position="365"/>
        <end position="375"/>
    </location>
</feature>
<feature type="region of interest" description="Disordered" evidence="1">
    <location>
        <begin position="358"/>
        <end position="415"/>
    </location>
</feature>
<gene>
    <name evidence="3" type="ORF">CASFOL_017018</name>
</gene>
<evidence type="ECO:0000259" key="2">
    <source>
        <dbReference type="PROSITE" id="PS50006"/>
    </source>
</evidence>
<evidence type="ECO:0000256" key="1">
    <source>
        <dbReference type="SAM" id="MobiDB-lite"/>
    </source>
</evidence>
<dbReference type="PANTHER" id="PTHR13233:SF0">
    <property type="entry name" value="MICROSPHERULE PROTEIN 1"/>
    <property type="match status" value="1"/>
</dbReference>
<dbReference type="AlphaFoldDB" id="A0ABD3D9V8"/>
<dbReference type="InterPro" id="IPR025999">
    <property type="entry name" value="MCRS_N"/>
</dbReference>
<dbReference type="EMBL" id="JAVIJP010000018">
    <property type="protein sequence ID" value="KAL3639111.1"/>
    <property type="molecule type" value="Genomic_DNA"/>
</dbReference>
<dbReference type="InterPro" id="IPR008984">
    <property type="entry name" value="SMAD_FHA_dom_sf"/>
</dbReference>
<organism evidence="3 4">
    <name type="scientific">Castilleja foliolosa</name>
    <dbReference type="NCBI Taxonomy" id="1961234"/>
    <lineage>
        <taxon>Eukaryota</taxon>
        <taxon>Viridiplantae</taxon>
        <taxon>Streptophyta</taxon>
        <taxon>Embryophyta</taxon>
        <taxon>Tracheophyta</taxon>
        <taxon>Spermatophyta</taxon>
        <taxon>Magnoliopsida</taxon>
        <taxon>eudicotyledons</taxon>
        <taxon>Gunneridae</taxon>
        <taxon>Pentapetalae</taxon>
        <taxon>asterids</taxon>
        <taxon>lamiids</taxon>
        <taxon>Lamiales</taxon>
        <taxon>Orobanchaceae</taxon>
        <taxon>Pedicularideae</taxon>
        <taxon>Castillejinae</taxon>
        <taxon>Castilleja</taxon>
    </lineage>
</organism>
<dbReference type="Pfam" id="PF13325">
    <property type="entry name" value="MCRS_N"/>
    <property type="match status" value="1"/>
</dbReference>
<dbReference type="InterPro" id="IPR000253">
    <property type="entry name" value="FHA_dom"/>
</dbReference>
<feature type="domain" description="FHA" evidence="2">
    <location>
        <begin position="615"/>
        <end position="671"/>
    </location>
</feature>
<reference evidence="4" key="1">
    <citation type="journal article" date="2024" name="IScience">
        <title>Strigolactones Initiate the Formation of Haustorium-like Structures in Castilleja.</title>
        <authorList>
            <person name="Buerger M."/>
            <person name="Peterson D."/>
            <person name="Chory J."/>
        </authorList>
    </citation>
    <scope>NUCLEOTIDE SEQUENCE [LARGE SCALE GENOMIC DNA]</scope>
</reference>
<dbReference type="CDD" id="cd22687">
    <property type="entry name" value="FHA_MCRS1"/>
    <property type="match status" value="1"/>
</dbReference>
<dbReference type="InterPro" id="IPR037912">
    <property type="entry name" value="MCRS1"/>
</dbReference>